<name>A0AAD4KSM7_9EURO</name>
<dbReference type="GeneID" id="70241196"/>
<feature type="chain" id="PRO_5042213955" evidence="2">
    <location>
        <begin position="27"/>
        <end position="488"/>
    </location>
</feature>
<protein>
    <submittedName>
        <fullName evidence="3">F-box domain protein</fullName>
    </submittedName>
</protein>
<evidence type="ECO:0000256" key="1">
    <source>
        <dbReference type="SAM" id="MobiDB-lite"/>
    </source>
</evidence>
<evidence type="ECO:0000313" key="4">
    <source>
        <dbReference type="Proteomes" id="UP001201262"/>
    </source>
</evidence>
<gene>
    <name evidence="3" type="ORF">BGW36DRAFT_292354</name>
</gene>
<accession>A0AAD4KSM7</accession>
<feature type="region of interest" description="Disordered" evidence="1">
    <location>
        <begin position="424"/>
        <end position="445"/>
    </location>
</feature>
<dbReference type="EMBL" id="JAJTJA010000004">
    <property type="protein sequence ID" value="KAH8700183.1"/>
    <property type="molecule type" value="Genomic_DNA"/>
</dbReference>
<keyword evidence="4" id="KW-1185">Reference proteome</keyword>
<keyword evidence="2" id="KW-0732">Signal</keyword>
<evidence type="ECO:0000256" key="2">
    <source>
        <dbReference type="SAM" id="SignalP"/>
    </source>
</evidence>
<reference evidence="3" key="1">
    <citation type="submission" date="2021-12" db="EMBL/GenBank/DDBJ databases">
        <title>Convergent genome expansion in fungi linked to evolution of root-endophyte symbiosis.</title>
        <authorList>
            <consortium name="DOE Joint Genome Institute"/>
            <person name="Ke Y.-H."/>
            <person name="Bonito G."/>
            <person name="Liao H.-L."/>
            <person name="Looney B."/>
            <person name="Rojas-Flechas A."/>
            <person name="Nash J."/>
            <person name="Hameed K."/>
            <person name="Schadt C."/>
            <person name="Martin F."/>
            <person name="Crous P.W."/>
            <person name="Miettinen O."/>
            <person name="Magnuson J.K."/>
            <person name="Labbe J."/>
            <person name="Jacobson D."/>
            <person name="Doktycz M.J."/>
            <person name="Veneault-Fourrey C."/>
            <person name="Kuo A."/>
            <person name="Mondo S."/>
            <person name="Calhoun S."/>
            <person name="Riley R."/>
            <person name="Ohm R."/>
            <person name="LaButti K."/>
            <person name="Andreopoulos B."/>
            <person name="Pangilinan J."/>
            <person name="Nolan M."/>
            <person name="Tritt A."/>
            <person name="Clum A."/>
            <person name="Lipzen A."/>
            <person name="Daum C."/>
            <person name="Barry K."/>
            <person name="Grigoriev I.V."/>
            <person name="Vilgalys R."/>
        </authorList>
    </citation>
    <scope>NUCLEOTIDE SEQUENCE</scope>
    <source>
        <strain evidence="3">PMI_201</strain>
    </source>
</reference>
<dbReference type="RefSeq" id="XP_046073889.1">
    <property type="nucleotide sequence ID" value="XM_046210909.1"/>
</dbReference>
<evidence type="ECO:0000313" key="3">
    <source>
        <dbReference type="EMBL" id="KAH8700183.1"/>
    </source>
</evidence>
<organism evidence="3 4">
    <name type="scientific">Talaromyces proteolyticus</name>
    <dbReference type="NCBI Taxonomy" id="1131652"/>
    <lineage>
        <taxon>Eukaryota</taxon>
        <taxon>Fungi</taxon>
        <taxon>Dikarya</taxon>
        <taxon>Ascomycota</taxon>
        <taxon>Pezizomycotina</taxon>
        <taxon>Eurotiomycetes</taxon>
        <taxon>Eurotiomycetidae</taxon>
        <taxon>Eurotiales</taxon>
        <taxon>Trichocomaceae</taxon>
        <taxon>Talaromyces</taxon>
        <taxon>Talaromyces sect. Bacilispori</taxon>
    </lineage>
</organism>
<proteinExistence type="predicted"/>
<dbReference type="AlphaFoldDB" id="A0AAD4KSM7"/>
<comment type="caution">
    <text evidence="3">The sequence shown here is derived from an EMBL/GenBank/DDBJ whole genome shotgun (WGS) entry which is preliminary data.</text>
</comment>
<sequence length="488" mass="56034">MDKQCLIDCLADELLNLILFFLVVGSEEVSDGRISRRGLILSAIKRNGSEANFPRGEKSDLDRYRLVCKRFMRIATPRKFRHFTLRFSRDGFKRLNELVDMQLACHTRHFTYMVRPFYLGRDWENFLADVSLDHHSLSEIHRLRLADQKFLVENANDLAALKRAMSFFSSLQQVKLLRLQDQADEEILKLARRGNPERDLHLDWDPACSHAVQSLGVALLGSTCHSVRFLGPQLSPKAAVRLLHTPELVMSSLGERLTCLDVNFQSAHDVTSMMIGLSGVFRNFLLAARNLVTISVGFSADLPVSIPLEDIFNHLHWPRLRCLGIQGWKLDSAEIIAIVRRHGSRLRELRIPYVYLREGSRWRDILSVLHNEIEHLESVDLQHIDYAFHFDSEVIHGVEIPPLTSTEEEDNGLYEDERSEDTDSSYVVSAHHSQSETSDSETHQWPTQALSIGELSLLTANDLGDNGMYVKREHWGLWEKWVVSRLYV</sequence>
<dbReference type="Proteomes" id="UP001201262">
    <property type="component" value="Unassembled WGS sequence"/>
</dbReference>
<feature type="signal peptide" evidence="2">
    <location>
        <begin position="1"/>
        <end position="26"/>
    </location>
</feature>